<sequence>MGAPVILCGRTEQIGVGVVATLKPEYDVIHFVMTPESGAVQIPAILKGETSPPADSELGSKDYSKPPVAVILGGGYEDAGIELMMKASAGTKPIPWLRPDLTKPAPPLGPEYGKALVARIKDLLAQLEKDGKMDEEAVQWY</sequence>
<dbReference type="EMBL" id="JAULSW010000001">
    <property type="protein sequence ID" value="KAK3395194.1"/>
    <property type="molecule type" value="Genomic_DNA"/>
</dbReference>
<proteinExistence type="predicted"/>
<keyword evidence="2" id="KW-1185">Reference proteome</keyword>
<organism evidence="1 2">
    <name type="scientific">Podospora didyma</name>
    <dbReference type="NCBI Taxonomy" id="330526"/>
    <lineage>
        <taxon>Eukaryota</taxon>
        <taxon>Fungi</taxon>
        <taxon>Dikarya</taxon>
        <taxon>Ascomycota</taxon>
        <taxon>Pezizomycotina</taxon>
        <taxon>Sordariomycetes</taxon>
        <taxon>Sordariomycetidae</taxon>
        <taxon>Sordariales</taxon>
        <taxon>Podosporaceae</taxon>
        <taxon>Podospora</taxon>
    </lineage>
</organism>
<dbReference type="Proteomes" id="UP001285441">
    <property type="component" value="Unassembled WGS sequence"/>
</dbReference>
<comment type="caution">
    <text evidence="1">The sequence shown here is derived from an EMBL/GenBank/DDBJ whole genome shotgun (WGS) entry which is preliminary data.</text>
</comment>
<dbReference type="AlphaFoldDB" id="A0AAE0P8E3"/>
<evidence type="ECO:0000313" key="1">
    <source>
        <dbReference type="EMBL" id="KAK3395194.1"/>
    </source>
</evidence>
<name>A0AAE0P8E3_9PEZI</name>
<protein>
    <submittedName>
        <fullName evidence="1">Uncharacterized protein</fullName>
    </submittedName>
</protein>
<reference evidence="1" key="1">
    <citation type="journal article" date="2023" name="Mol. Phylogenet. Evol.">
        <title>Genome-scale phylogeny and comparative genomics of the fungal order Sordariales.</title>
        <authorList>
            <person name="Hensen N."/>
            <person name="Bonometti L."/>
            <person name="Westerberg I."/>
            <person name="Brannstrom I.O."/>
            <person name="Guillou S."/>
            <person name="Cros-Aarteil S."/>
            <person name="Calhoun S."/>
            <person name="Haridas S."/>
            <person name="Kuo A."/>
            <person name="Mondo S."/>
            <person name="Pangilinan J."/>
            <person name="Riley R."/>
            <person name="LaButti K."/>
            <person name="Andreopoulos B."/>
            <person name="Lipzen A."/>
            <person name="Chen C."/>
            <person name="Yan M."/>
            <person name="Daum C."/>
            <person name="Ng V."/>
            <person name="Clum A."/>
            <person name="Steindorff A."/>
            <person name="Ohm R.A."/>
            <person name="Martin F."/>
            <person name="Silar P."/>
            <person name="Natvig D.O."/>
            <person name="Lalanne C."/>
            <person name="Gautier V."/>
            <person name="Ament-Velasquez S.L."/>
            <person name="Kruys A."/>
            <person name="Hutchinson M.I."/>
            <person name="Powell A.J."/>
            <person name="Barry K."/>
            <person name="Miller A.N."/>
            <person name="Grigoriev I.V."/>
            <person name="Debuchy R."/>
            <person name="Gladieux P."/>
            <person name="Hiltunen Thoren M."/>
            <person name="Johannesson H."/>
        </authorList>
    </citation>
    <scope>NUCLEOTIDE SEQUENCE</scope>
    <source>
        <strain evidence="1">CBS 232.78</strain>
    </source>
</reference>
<reference evidence="1" key="2">
    <citation type="submission" date="2023-06" db="EMBL/GenBank/DDBJ databases">
        <authorList>
            <consortium name="Lawrence Berkeley National Laboratory"/>
            <person name="Haridas S."/>
            <person name="Hensen N."/>
            <person name="Bonometti L."/>
            <person name="Westerberg I."/>
            <person name="Brannstrom I.O."/>
            <person name="Guillou S."/>
            <person name="Cros-Aarteil S."/>
            <person name="Calhoun S."/>
            <person name="Kuo A."/>
            <person name="Mondo S."/>
            <person name="Pangilinan J."/>
            <person name="Riley R."/>
            <person name="LaButti K."/>
            <person name="Andreopoulos B."/>
            <person name="Lipzen A."/>
            <person name="Chen C."/>
            <person name="Yanf M."/>
            <person name="Daum C."/>
            <person name="Ng V."/>
            <person name="Clum A."/>
            <person name="Steindorff A."/>
            <person name="Ohm R."/>
            <person name="Martin F."/>
            <person name="Silar P."/>
            <person name="Natvig D."/>
            <person name="Lalanne C."/>
            <person name="Gautier V."/>
            <person name="Ament-velasquez S.L."/>
            <person name="Kruys A."/>
            <person name="Hutchinson M.I."/>
            <person name="Powell A.J."/>
            <person name="Barry K."/>
            <person name="Miller A.N."/>
            <person name="Grigoriev I.V."/>
            <person name="Debuchy R."/>
            <person name="Gladieux P."/>
            <person name="Thoren M.H."/>
            <person name="Johannesson H."/>
        </authorList>
    </citation>
    <scope>NUCLEOTIDE SEQUENCE</scope>
    <source>
        <strain evidence="1">CBS 232.78</strain>
    </source>
</reference>
<evidence type="ECO:0000313" key="2">
    <source>
        <dbReference type="Proteomes" id="UP001285441"/>
    </source>
</evidence>
<accession>A0AAE0P8E3</accession>
<gene>
    <name evidence="1" type="ORF">B0H63DRAFT_462791</name>
</gene>